<comment type="caution">
    <text evidence="4">The sequence shown here is derived from an EMBL/GenBank/DDBJ whole genome shotgun (WGS) entry which is preliminary data.</text>
</comment>
<dbReference type="Gene3D" id="4.10.60.10">
    <property type="entry name" value="Zinc finger, CCHC-type"/>
    <property type="match status" value="1"/>
</dbReference>
<dbReference type="OrthoDB" id="2681631at2759"/>
<dbReference type="GO" id="GO:0008270">
    <property type="term" value="F:zinc ion binding"/>
    <property type="evidence" value="ECO:0007669"/>
    <property type="project" value="UniProtKB-KW"/>
</dbReference>
<dbReference type="GO" id="GO:0003676">
    <property type="term" value="F:nucleic acid binding"/>
    <property type="evidence" value="ECO:0007669"/>
    <property type="project" value="InterPro"/>
</dbReference>
<evidence type="ECO:0000256" key="1">
    <source>
        <dbReference type="ARBA" id="ARBA00022664"/>
    </source>
</evidence>
<reference evidence="4" key="1">
    <citation type="submission" date="2016-06" db="EMBL/GenBank/DDBJ databases">
        <title>Draft Genome sequence of the fungus Inonotus baumii.</title>
        <authorList>
            <person name="Zhu H."/>
            <person name="Lin W."/>
        </authorList>
    </citation>
    <scope>NUCLEOTIDE SEQUENCE</scope>
    <source>
        <strain evidence="4">821</strain>
    </source>
</reference>
<dbReference type="Pfam" id="PF00098">
    <property type="entry name" value="zf-CCHC"/>
    <property type="match status" value="1"/>
</dbReference>
<keyword evidence="2" id="KW-0863">Zinc-finger</keyword>
<dbReference type="InterPro" id="IPR001878">
    <property type="entry name" value="Znf_CCHC"/>
</dbReference>
<protein>
    <recommendedName>
        <fullName evidence="3">CCHC-type domain-containing protein</fullName>
    </recommendedName>
</protein>
<evidence type="ECO:0000259" key="3">
    <source>
        <dbReference type="PROSITE" id="PS50158"/>
    </source>
</evidence>
<name>A0A9Q5I2Y8_SANBA</name>
<keyword evidence="2" id="KW-0479">Metal-binding</keyword>
<proteinExistence type="predicted"/>
<accession>A0A9Q5I2Y8</accession>
<organism evidence="4 5">
    <name type="scientific">Sanghuangporus baumii</name>
    <name type="common">Phellinus baumii</name>
    <dbReference type="NCBI Taxonomy" id="108892"/>
    <lineage>
        <taxon>Eukaryota</taxon>
        <taxon>Fungi</taxon>
        <taxon>Dikarya</taxon>
        <taxon>Basidiomycota</taxon>
        <taxon>Agaricomycotina</taxon>
        <taxon>Agaricomycetes</taxon>
        <taxon>Hymenochaetales</taxon>
        <taxon>Hymenochaetaceae</taxon>
        <taxon>Sanghuangporus</taxon>
    </lineage>
</organism>
<sequence>MRLPNKPTIYEEFKKAAVKVDRVKRQIRDLMAKCRRKTISSTVMKPALPLLKRLVPPQQVVHPFVPPAQDRRDATGVTYGGLGQLMDVMMNQVHRTRACYKCGQVGHYIQECPRGYKAIHAIIAVFVPEDREALLEELGQVKESSFSDVDVQAVPTELEELVDSKGFPED</sequence>
<evidence type="ECO:0000256" key="2">
    <source>
        <dbReference type="PROSITE-ProRule" id="PRU00047"/>
    </source>
</evidence>
<keyword evidence="1" id="KW-0507">mRNA processing</keyword>
<keyword evidence="2" id="KW-0862">Zinc</keyword>
<dbReference type="InterPro" id="IPR036875">
    <property type="entry name" value="Znf_CCHC_sf"/>
</dbReference>
<dbReference type="Proteomes" id="UP000757232">
    <property type="component" value="Unassembled WGS sequence"/>
</dbReference>
<gene>
    <name evidence="4" type="ORF">A7U60_g2052</name>
</gene>
<dbReference type="SUPFAM" id="SSF57756">
    <property type="entry name" value="Retrovirus zinc finger-like domains"/>
    <property type="match status" value="1"/>
</dbReference>
<dbReference type="GO" id="GO:0006397">
    <property type="term" value="P:mRNA processing"/>
    <property type="evidence" value="ECO:0007669"/>
    <property type="project" value="UniProtKB-KW"/>
</dbReference>
<feature type="domain" description="CCHC-type" evidence="3">
    <location>
        <begin position="99"/>
        <end position="114"/>
    </location>
</feature>
<dbReference type="AlphaFoldDB" id="A0A9Q5I2Y8"/>
<dbReference type="EMBL" id="LNZH02000120">
    <property type="protein sequence ID" value="OCB90718.1"/>
    <property type="molecule type" value="Genomic_DNA"/>
</dbReference>
<evidence type="ECO:0000313" key="5">
    <source>
        <dbReference type="Proteomes" id="UP000757232"/>
    </source>
</evidence>
<evidence type="ECO:0000313" key="4">
    <source>
        <dbReference type="EMBL" id="OCB90718.1"/>
    </source>
</evidence>
<dbReference type="PROSITE" id="PS50158">
    <property type="entry name" value="ZF_CCHC"/>
    <property type="match status" value="1"/>
</dbReference>
<keyword evidence="5" id="KW-1185">Reference proteome</keyword>
<dbReference type="SMART" id="SM00343">
    <property type="entry name" value="ZnF_C2HC"/>
    <property type="match status" value="1"/>
</dbReference>